<accession>A0ACB7XP84</accession>
<protein>
    <submittedName>
        <fullName evidence="1">Uncharacterized protein</fullName>
    </submittedName>
</protein>
<comment type="caution">
    <text evidence="1">The sequence shown here is derived from an EMBL/GenBank/DDBJ whole genome shotgun (WGS) entry which is preliminary data.</text>
</comment>
<name>A0ACB7XP84_9ERIC</name>
<proteinExistence type="predicted"/>
<keyword evidence="2" id="KW-1185">Reference proteome</keyword>
<evidence type="ECO:0000313" key="1">
    <source>
        <dbReference type="EMBL" id="KAH7842634.1"/>
    </source>
</evidence>
<organism evidence="1 2">
    <name type="scientific">Vaccinium darrowii</name>
    <dbReference type="NCBI Taxonomy" id="229202"/>
    <lineage>
        <taxon>Eukaryota</taxon>
        <taxon>Viridiplantae</taxon>
        <taxon>Streptophyta</taxon>
        <taxon>Embryophyta</taxon>
        <taxon>Tracheophyta</taxon>
        <taxon>Spermatophyta</taxon>
        <taxon>Magnoliopsida</taxon>
        <taxon>eudicotyledons</taxon>
        <taxon>Gunneridae</taxon>
        <taxon>Pentapetalae</taxon>
        <taxon>asterids</taxon>
        <taxon>Ericales</taxon>
        <taxon>Ericaceae</taxon>
        <taxon>Vaccinioideae</taxon>
        <taxon>Vaccinieae</taxon>
        <taxon>Vaccinium</taxon>
    </lineage>
</organism>
<gene>
    <name evidence="1" type="ORF">Vadar_007576</name>
</gene>
<dbReference type="EMBL" id="CM037151">
    <property type="protein sequence ID" value="KAH7842634.1"/>
    <property type="molecule type" value="Genomic_DNA"/>
</dbReference>
<reference evidence="1 2" key="1">
    <citation type="journal article" date="2021" name="Hortic Res">
        <title>High-quality reference genome and annotation aids understanding of berry development for evergreen blueberry (Vaccinium darrowii).</title>
        <authorList>
            <person name="Yu J."/>
            <person name="Hulse-Kemp A.M."/>
            <person name="Babiker E."/>
            <person name="Staton M."/>
        </authorList>
    </citation>
    <scope>NUCLEOTIDE SEQUENCE [LARGE SCALE GENOMIC DNA]</scope>
    <source>
        <strain evidence="2">cv. NJ 8807/NJ 8810</strain>
        <tissue evidence="1">Young leaf</tissue>
    </source>
</reference>
<evidence type="ECO:0000313" key="2">
    <source>
        <dbReference type="Proteomes" id="UP000828048"/>
    </source>
</evidence>
<sequence length="178" mass="19069">MAKAVALIAFALVVLALAGNVQAHVKKDVDQKNNSSLGVYGSVFCVTCNNGTENDWKPLGKAKVELVCKSPENGTVTFTSHGSVNDSGIYNLYMEPGHQHDLCKVHVVSSSDPLCHVKVPGFQSTSVHFKNGTESKGQVLIGFVNKESLHNCRKIKGRGGKLVPTVYSDMTLGEANLI</sequence>
<dbReference type="Proteomes" id="UP000828048">
    <property type="component" value="Chromosome 1"/>
</dbReference>